<accession>A0A0F9BNT9</accession>
<dbReference type="AlphaFoldDB" id="A0A0F9BNT9"/>
<organism evidence="1">
    <name type="scientific">marine sediment metagenome</name>
    <dbReference type="NCBI Taxonomy" id="412755"/>
    <lineage>
        <taxon>unclassified sequences</taxon>
        <taxon>metagenomes</taxon>
        <taxon>ecological metagenomes</taxon>
    </lineage>
</organism>
<name>A0A0F9BNT9_9ZZZZ</name>
<reference evidence="1" key="1">
    <citation type="journal article" date="2015" name="Nature">
        <title>Complex archaea that bridge the gap between prokaryotes and eukaryotes.</title>
        <authorList>
            <person name="Spang A."/>
            <person name="Saw J.H."/>
            <person name="Jorgensen S.L."/>
            <person name="Zaremba-Niedzwiedzka K."/>
            <person name="Martijn J."/>
            <person name="Lind A.E."/>
            <person name="van Eijk R."/>
            <person name="Schleper C."/>
            <person name="Guy L."/>
            <person name="Ettema T.J."/>
        </authorList>
    </citation>
    <scope>NUCLEOTIDE SEQUENCE</scope>
</reference>
<proteinExistence type="predicted"/>
<protein>
    <submittedName>
        <fullName evidence="1">Uncharacterized protein</fullName>
    </submittedName>
</protein>
<sequence>MSLRRLNDWVSGYIEYSQETESPLSYHVWTGISLLAAALQRRVYIKWGYEVLYPNMYIVLVGPSGKCRKGSAMNLGKDIITGLGIKVTSESITREALIRSMKRAVVNYIEPD</sequence>
<comment type="caution">
    <text evidence="1">The sequence shown here is derived from an EMBL/GenBank/DDBJ whole genome shotgun (WGS) entry which is preliminary data.</text>
</comment>
<evidence type="ECO:0000313" key="1">
    <source>
        <dbReference type="EMBL" id="KKL23554.1"/>
    </source>
</evidence>
<gene>
    <name evidence="1" type="ORF">LCGC14_2424210</name>
</gene>
<dbReference type="EMBL" id="LAZR01036930">
    <property type="protein sequence ID" value="KKL23554.1"/>
    <property type="molecule type" value="Genomic_DNA"/>
</dbReference>
<feature type="non-terminal residue" evidence="1">
    <location>
        <position position="112"/>
    </location>
</feature>